<proteinExistence type="predicted"/>
<evidence type="ECO:0008006" key="3">
    <source>
        <dbReference type="Google" id="ProtNLM"/>
    </source>
</evidence>
<evidence type="ECO:0000313" key="2">
    <source>
        <dbReference type="Proteomes" id="UP000198565"/>
    </source>
</evidence>
<accession>A0A1I4R5U7</accession>
<gene>
    <name evidence="1" type="ORF">SAMN04487943_1219</name>
</gene>
<organism evidence="1 2">
    <name type="scientific">Gracilibacillus orientalis</name>
    <dbReference type="NCBI Taxonomy" id="334253"/>
    <lineage>
        <taxon>Bacteria</taxon>
        <taxon>Bacillati</taxon>
        <taxon>Bacillota</taxon>
        <taxon>Bacilli</taxon>
        <taxon>Bacillales</taxon>
        <taxon>Bacillaceae</taxon>
        <taxon>Gracilibacillus</taxon>
    </lineage>
</organism>
<dbReference type="SUPFAM" id="SSF54427">
    <property type="entry name" value="NTF2-like"/>
    <property type="match status" value="1"/>
</dbReference>
<protein>
    <recommendedName>
        <fullName evidence="3">DUF4440 domain-containing protein</fullName>
    </recommendedName>
</protein>
<dbReference type="AlphaFoldDB" id="A0A1I4R5U7"/>
<dbReference type="Proteomes" id="UP000198565">
    <property type="component" value="Unassembled WGS sequence"/>
</dbReference>
<sequence>MSLYDFDIHPLSSDCVLATYRVKDKTRKQDPLRSTIWKFIDGRWQMFFHQGTIIKPS</sequence>
<evidence type="ECO:0000313" key="1">
    <source>
        <dbReference type="EMBL" id="SFM47684.1"/>
    </source>
</evidence>
<name>A0A1I4R5U7_9BACI</name>
<keyword evidence="2" id="KW-1185">Reference proteome</keyword>
<dbReference type="EMBL" id="FOTR01000021">
    <property type="protein sequence ID" value="SFM47684.1"/>
    <property type="molecule type" value="Genomic_DNA"/>
</dbReference>
<reference evidence="2" key="1">
    <citation type="submission" date="2016-10" db="EMBL/GenBank/DDBJ databases">
        <authorList>
            <person name="Varghese N."/>
            <person name="Submissions S."/>
        </authorList>
    </citation>
    <scope>NUCLEOTIDE SEQUENCE [LARGE SCALE GENOMIC DNA]</scope>
    <source>
        <strain evidence="2">CGMCC 1.4250</strain>
    </source>
</reference>
<dbReference type="STRING" id="334253.SAMN04487943_1219"/>
<dbReference type="InterPro" id="IPR032710">
    <property type="entry name" value="NTF2-like_dom_sf"/>
</dbReference>